<name>A0A7S4TAQ6_9DINO</name>
<dbReference type="AlphaFoldDB" id="A0A7S4TAQ6"/>
<dbReference type="EMBL" id="HBNR01090772">
    <property type="protein sequence ID" value="CAE4669819.1"/>
    <property type="molecule type" value="Transcribed_RNA"/>
</dbReference>
<feature type="coiled-coil region" evidence="1">
    <location>
        <begin position="238"/>
        <end position="265"/>
    </location>
</feature>
<protein>
    <submittedName>
        <fullName evidence="3">Uncharacterized protein</fullName>
    </submittedName>
</protein>
<feature type="chain" id="PRO_5031008880" evidence="2">
    <location>
        <begin position="35"/>
        <end position="727"/>
    </location>
</feature>
<feature type="non-terminal residue" evidence="3">
    <location>
        <position position="1"/>
    </location>
</feature>
<evidence type="ECO:0000313" key="3">
    <source>
        <dbReference type="EMBL" id="CAE4669819.1"/>
    </source>
</evidence>
<evidence type="ECO:0000256" key="2">
    <source>
        <dbReference type="SAM" id="SignalP"/>
    </source>
</evidence>
<keyword evidence="2" id="KW-0732">Signal</keyword>
<accession>A0A7S4TAQ6</accession>
<feature type="coiled-coil region" evidence="1">
    <location>
        <begin position="481"/>
        <end position="518"/>
    </location>
</feature>
<evidence type="ECO:0000256" key="1">
    <source>
        <dbReference type="SAM" id="Coils"/>
    </source>
</evidence>
<reference evidence="3" key="1">
    <citation type="submission" date="2021-01" db="EMBL/GenBank/DDBJ databases">
        <authorList>
            <person name="Corre E."/>
            <person name="Pelletier E."/>
            <person name="Niang G."/>
            <person name="Scheremetjew M."/>
            <person name="Finn R."/>
            <person name="Kale V."/>
            <person name="Holt S."/>
            <person name="Cochrane G."/>
            <person name="Meng A."/>
            <person name="Brown T."/>
            <person name="Cohen L."/>
        </authorList>
    </citation>
    <scope>NUCLEOTIDE SEQUENCE</scope>
    <source>
        <strain evidence="3">CCMP3105</strain>
    </source>
</reference>
<gene>
    <name evidence="3" type="ORF">AMON00008_LOCUS65195</name>
</gene>
<feature type="signal peptide" evidence="2">
    <location>
        <begin position="1"/>
        <end position="34"/>
    </location>
</feature>
<keyword evidence="1" id="KW-0175">Coiled coil</keyword>
<feature type="coiled-coil region" evidence="1">
    <location>
        <begin position="686"/>
        <end position="713"/>
    </location>
</feature>
<organism evidence="3">
    <name type="scientific">Alexandrium monilatum</name>
    <dbReference type="NCBI Taxonomy" id="311494"/>
    <lineage>
        <taxon>Eukaryota</taxon>
        <taxon>Sar</taxon>
        <taxon>Alveolata</taxon>
        <taxon>Dinophyceae</taxon>
        <taxon>Gonyaulacales</taxon>
        <taxon>Pyrocystaceae</taxon>
        <taxon>Alexandrium</taxon>
    </lineage>
</organism>
<sequence length="727" mass="77874">VAGPSHTITGTMQHTLALAAVFVLTLAAVPAVTAAKASENPLGQVVSLLDSLAAKITKEGEAEEKAFKAFTEWCDDVARNKDFEIKTATDKKGKLEAAISKATADAEAAGAKIEDLAASIAADEADLKSATSVRSKEASDFMASEAELVDVIDTLGRAITVIEREMAKNPASFAQIDTSNLDHLLKSLGALVDAAAFTSADKKKLLAMVQSQQSAAGEDEELGAPQAAAYKSHSSSILDVLEDLKEKAEEQLADLRKAETSAKHNYAMLEQSIKDQNEADSKNLAEEKVAKSASLEASATAKGDLDVTIKDLADAKTALEVSQGSCMQSAADHEASMKARSEELSAIAEAKAVLKNTTAGAVTQSYSLLQENSQTASRLHTRADLANAEVVTLVKRLAKEQHSQALAQLASRIAAIMRYGAGAGEDPFKKVKELISGLIVRLESEASGEATEKAYCDEQIAKTEEKKGELNYDISKLTAKIDQAVAKSAGLKSDVQELQAELATLAKEQADMDKIRRESHSTYVQAKADLEAGLQGVRKALSVLREYYSNPAGEASMIQDGQGLAAAMQQTPPVYHSKATGAGTSVIGLLEVVESDFAKNLATEEAAEDDAETEYQKTTQMNKVTRTLKDQDVKYKSQESKQLDQSIAELTADRDTADAELSAVLEYYAKIKERCIAKPETYEERKSRREAEISGLKEALAILEDEAAFMQRKTKGLRGHFLGVGRD</sequence>
<proteinExistence type="predicted"/>